<name>A0A2K4ZM99_9FIRM</name>
<keyword evidence="3" id="KW-1185">Reference proteome</keyword>
<accession>A0A2K4ZM99</accession>
<sequence>MAENPLISVVMSVYNDEAFLAEAINSILIQSEQDFEFIIIDDASTDRSVDIIKGYRDTRIRLYVNSKNEGLTRNLNKGIRLSKGKFIARMDGDDISRPDRFKKQVEYMRKHQNVMLSSCWTHAFGESNSILDIKGTSEQLRVMMLLRPVLMHPGFMMRREIIEEGMFYDETFRTTQDYAFQVQVSEKYDVGMVNRILLNYRVHKKQVSNAHNTEQSHNADRVRTGLLERLGLHLMPAEEAIYCAWAFEKRDVCRSDFNEARRIIKMILNANRESEIYKERILNDELYKLLFQWIVKSRAGRKAYCVGSICRFNMKKWLLFLQTVLQLFKRQIRKYVMIQNKK</sequence>
<dbReference type="RefSeq" id="WP_103241604.1">
    <property type="nucleotide sequence ID" value="NZ_JANJZD010000028.1"/>
</dbReference>
<dbReference type="Proteomes" id="UP000236311">
    <property type="component" value="Unassembled WGS sequence"/>
</dbReference>
<gene>
    <name evidence="2" type="primary">epsE_2</name>
    <name evidence="2" type="ORF">AMURIS_04361</name>
</gene>
<evidence type="ECO:0000313" key="3">
    <source>
        <dbReference type="Proteomes" id="UP000236311"/>
    </source>
</evidence>
<dbReference type="InterPro" id="IPR029044">
    <property type="entry name" value="Nucleotide-diphossugar_trans"/>
</dbReference>
<dbReference type="PANTHER" id="PTHR22916">
    <property type="entry name" value="GLYCOSYLTRANSFERASE"/>
    <property type="match status" value="1"/>
</dbReference>
<dbReference type="PANTHER" id="PTHR22916:SF3">
    <property type="entry name" value="UDP-GLCNAC:BETAGAL BETA-1,3-N-ACETYLGLUCOSAMINYLTRANSFERASE-LIKE PROTEIN 1"/>
    <property type="match status" value="1"/>
</dbReference>
<feature type="domain" description="Glycosyltransferase 2-like" evidence="1">
    <location>
        <begin position="8"/>
        <end position="164"/>
    </location>
</feature>
<dbReference type="SUPFAM" id="SSF53448">
    <property type="entry name" value="Nucleotide-diphospho-sugar transferases"/>
    <property type="match status" value="1"/>
</dbReference>
<dbReference type="EMBL" id="OFSM01000028">
    <property type="protein sequence ID" value="SOY31617.1"/>
    <property type="molecule type" value="Genomic_DNA"/>
</dbReference>
<dbReference type="AlphaFoldDB" id="A0A2K4ZM99"/>
<keyword evidence="2" id="KW-0808">Transferase</keyword>
<dbReference type="InterPro" id="IPR001173">
    <property type="entry name" value="Glyco_trans_2-like"/>
</dbReference>
<dbReference type="OrthoDB" id="9815829at2"/>
<organism evidence="2 3">
    <name type="scientific">Acetatifactor muris</name>
    <dbReference type="NCBI Taxonomy" id="879566"/>
    <lineage>
        <taxon>Bacteria</taxon>
        <taxon>Bacillati</taxon>
        <taxon>Bacillota</taxon>
        <taxon>Clostridia</taxon>
        <taxon>Lachnospirales</taxon>
        <taxon>Lachnospiraceae</taxon>
        <taxon>Acetatifactor</taxon>
    </lineage>
</organism>
<dbReference type="GO" id="GO:0016758">
    <property type="term" value="F:hexosyltransferase activity"/>
    <property type="evidence" value="ECO:0007669"/>
    <property type="project" value="UniProtKB-ARBA"/>
</dbReference>
<proteinExistence type="predicted"/>
<dbReference type="Gene3D" id="3.90.550.10">
    <property type="entry name" value="Spore Coat Polysaccharide Biosynthesis Protein SpsA, Chain A"/>
    <property type="match status" value="1"/>
</dbReference>
<evidence type="ECO:0000313" key="2">
    <source>
        <dbReference type="EMBL" id="SOY31617.1"/>
    </source>
</evidence>
<dbReference type="EC" id="2.4.-.-" evidence="2"/>
<evidence type="ECO:0000259" key="1">
    <source>
        <dbReference type="Pfam" id="PF00535"/>
    </source>
</evidence>
<protein>
    <submittedName>
        <fullName evidence="2">Glycosyltransferase EpsE</fullName>
        <ecNumber evidence="2">2.4.-.-</ecNumber>
    </submittedName>
</protein>
<keyword evidence="2" id="KW-0328">Glycosyltransferase</keyword>
<reference evidence="2 3" key="1">
    <citation type="submission" date="2018-01" db="EMBL/GenBank/DDBJ databases">
        <authorList>
            <person name="Gaut B.S."/>
            <person name="Morton B.R."/>
            <person name="Clegg M.T."/>
            <person name="Duvall M.R."/>
        </authorList>
    </citation>
    <scope>NUCLEOTIDE SEQUENCE [LARGE SCALE GENOMIC DNA]</scope>
    <source>
        <strain evidence="2">GP69</strain>
    </source>
</reference>
<dbReference type="Pfam" id="PF00535">
    <property type="entry name" value="Glycos_transf_2"/>
    <property type="match status" value="1"/>
</dbReference>